<feature type="region of interest" description="Disordered" evidence="3">
    <location>
        <begin position="1"/>
        <end position="24"/>
    </location>
</feature>
<dbReference type="Gene3D" id="1.10.1070.11">
    <property type="entry name" value="Phosphatidylinositol 3-/4-kinase, catalytic domain"/>
    <property type="match status" value="1"/>
</dbReference>
<dbReference type="InterPro" id="IPR018936">
    <property type="entry name" value="PI3/4_kinase_CS"/>
</dbReference>
<dbReference type="InterPro" id="IPR036940">
    <property type="entry name" value="PI3/4_kinase_cat_sf"/>
</dbReference>
<evidence type="ECO:0000256" key="2">
    <source>
        <dbReference type="ARBA" id="ARBA00022777"/>
    </source>
</evidence>
<evidence type="ECO:0000256" key="1">
    <source>
        <dbReference type="ARBA" id="ARBA00022679"/>
    </source>
</evidence>
<dbReference type="Proteomes" id="UP000192758">
    <property type="component" value="Unassembled WGS sequence"/>
</dbReference>
<dbReference type="AlphaFoldDB" id="A0A1W0E8Z8"/>
<feature type="domain" description="PI3K/PI4K catalytic" evidence="4">
    <location>
        <begin position="434"/>
        <end position="739"/>
    </location>
</feature>
<dbReference type="SMART" id="SM00146">
    <property type="entry name" value="PI3Kc"/>
    <property type="match status" value="1"/>
</dbReference>
<dbReference type="PANTHER" id="PTHR10048">
    <property type="entry name" value="PHOSPHATIDYLINOSITOL KINASE"/>
    <property type="match status" value="1"/>
</dbReference>
<dbReference type="GO" id="GO:0048015">
    <property type="term" value="P:phosphatidylinositol-mediated signaling"/>
    <property type="evidence" value="ECO:0007669"/>
    <property type="project" value="TreeGrafter"/>
</dbReference>
<evidence type="ECO:0000313" key="5">
    <source>
        <dbReference type="EMBL" id="OQS55708.1"/>
    </source>
</evidence>
<dbReference type="PROSITE" id="PS50290">
    <property type="entry name" value="PI3_4_KINASE_3"/>
    <property type="match status" value="1"/>
</dbReference>
<dbReference type="SUPFAM" id="SSF56112">
    <property type="entry name" value="Protein kinase-like (PK-like)"/>
    <property type="match status" value="1"/>
</dbReference>
<feature type="compositionally biased region" description="Basic and acidic residues" evidence="3">
    <location>
        <begin position="1"/>
        <end position="13"/>
    </location>
</feature>
<dbReference type="VEuPathDB" id="MicrosporidiaDB:EHP00_460"/>
<evidence type="ECO:0000256" key="3">
    <source>
        <dbReference type="SAM" id="MobiDB-lite"/>
    </source>
</evidence>
<comment type="caution">
    <text evidence="5">The sequence shown here is derived from an EMBL/GenBank/DDBJ whole genome shotgun (WGS) entry which is preliminary data.</text>
</comment>
<dbReference type="OrthoDB" id="10264149at2759"/>
<gene>
    <name evidence="5" type="primary">pi4kb</name>
    <name evidence="5" type="ORF">EHP00_460</name>
</gene>
<keyword evidence="1" id="KW-0808">Transferase</keyword>
<proteinExistence type="predicted"/>
<evidence type="ECO:0000259" key="4">
    <source>
        <dbReference type="PROSITE" id="PS50290"/>
    </source>
</evidence>
<dbReference type="PANTHER" id="PTHR10048:SF22">
    <property type="entry name" value="PHOSPHATIDYLINOSITOL 4-KINASE BETA"/>
    <property type="match status" value="1"/>
</dbReference>
<dbReference type="GO" id="GO:0004430">
    <property type="term" value="F:1-phosphatidylinositol 4-kinase activity"/>
    <property type="evidence" value="ECO:0007669"/>
    <property type="project" value="TreeGrafter"/>
</dbReference>
<keyword evidence="6" id="KW-1185">Reference proteome</keyword>
<sequence length="743" mass="87496">MTENIQEKTEIDNKNNNTQQERKNIKDEITVDDIVNKNTKTHELIKEIQDNLTLSTASLNKQNILKNAEDLKEEFKPEEKYFENEEIFINETCSNFTEYYLHQLSISKHAFQQIILCKKLIYKDISDYIPYIVDIMIDTKSDAIYNLLLYRGKNMQIRVILFCYLKSILSNLEDVNKAAMCYYLCCDLYEIEIYQKRKNTKILEIRSICKLYAKKKHSLTLVRFRTQMFTVNYNKLPNFNALFMSLMRNLVFFDGFLFDKINEIQLIYNKKRNLRNITSKSKLSFKRNLRYYYDLIKISDKLSELPKNMKQRLLIVNLELFNINNGGNYINLISKNNSTLSKHIEKLHVTSSLALDSKANGPFMVNSILQHKHKINSSVFMHFKKKDFKNKSEDKMLFDKANTLAFQFDTIKDIDDINDITGIRSNILIAIEQILLEKIIQQENTQVKITTNKAIKNDTNRCNPHNHFHNKSSFIVKNGSIMKEEYLAIRIITQIKNIFIKNGIPIFLRNYKIIIIAEDSGIVETVENSISIHKIKEKYGTIKNYFDILIKNKLIRENIKQEQKDDKKENDDEKKGGFYAEEFKKIKNNFLQSLVGYSLIQYLLSLKDRHNANILIDEHGHMIHIDFGYILGKYPGFYGVESAPFKFSMEYLDIIDINDFKKLFFEGFMCLFLNKHILPVEIADKLNLYIKESNVENPDKETKMKAISESIEVHCESLINKSVGNYLTVLYDQFQYLQNGYYR</sequence>
<accession>A0A1W0E8Z8</accession>
<dbReference type="PROSITE" id="PS00916">
    <property type="entry name" value="PI3_4_KINASE_2"/>
    <property type="match status" value="1"/>
</dbReference>
<dbReference type="InterPro" id="IPR015433">
    <property type="entry name" value="PI3/4_kinase"/>
</dbReference>
<dbReference type="Pfam" id="PF00454">
    <property type="entry name" value="PI3_PI4_kinase"/>
    <property type="match status" value="1"/>
</dbReference>
<protein>
    <submittedName>
        <fullName evidence="5">Pi4kb</fullName>
    </submittedName>
</protein>
<organism evidence="5 6">
    <name type="scientific">Ecytonucleospora hepatopenaei</name>
    <dbReference type="NCBI Taxonomy" id="646526"/>
    <lineage>
        <taxon>Eukaryota</taxon>
        <taxon>Fungi</taxon>
        <taxon>Fungi incertae sedis</taxon>
        <taxon>Microsporidia</taxon>
        <taxon>Enterocytozoonidae</taxon>
        <taxon>Ecytonucleospora</taxon>
    </lineage>
</organism>
<dbReference type="GO" id="GO:0046854">
    <property type="term" value="P:phosphatidylinositol phosphate biosynthetic process"/>
    <property type="evidence" value="ECO:0007669"/>
    <property type="project" value="InterPro"/>
</dbReference>
<dbReference type="InterPro" id="IPR011009">
    <property type="entry name" value="Kinase-like_dom_sf"/>
</dbReference>
<name>A0A1W0E8Z8_9MICR</name>
<dbReference type="STRING" id="646526.A0A1W0E8Z8"/>
<dbReference type="Gene3D" id="3.30.1010.10">
    <property type="entry name" value="Phosphatidylinositol 3-kinase Catalytic Subunit, Chain A, domain 4"/>
    <property type="match status" value="1"/>
</dbReference>
<reference evidence="5 6" key="1">
    <citation type="journal article" date="2017" name="Environ. Microbiol.">
        <title>Decay of the glycolytic pathway and adaptation to intranuclear parasitism within Enterocytozoonidae microsporidia.</title>
        <authorList>
            <person name="Wiredu Boakye D."/>
            <person name="Jaroenlak P."/>
            <person name="Prachumwat A."/>
            <person name="Williams T.A."/>
            <person name="Bateman K.S."/>
            <person name="Itsathitphaisarn O."/>
            <person name="Sritunyalucksana K."/>
            <person name="Paszkiewicz K.H."/>
            <person name="Moore K.A."/>
            <person name="Stentiford G.D."/>
            <person name="Williams B.A."/>
        </authorList>
    </citation>
    <scope>NUCLEOTIDE SEQUENCE [LARGE SCALE GENOMIC DNA]</scope>
    <source>
        <strain evidence="5 6">TH1</strain>
    </source>
</reference>
<dbReference type="EMBL" id="MNPJ01000003">
    <property type="protein sequence ID" value="OQS55708.1"/>
    <property type="molecule type" value="Genomic_DNA"/>
</dbReference>
<dbReference type="InterPro" id="IPR000403">
    <property type="entry name" value="PI3/4_kinase_cat_dom"/>
</dbReference>
<dbReference type="GO" id="GO:0016020">
    <property type="term" value="C:membrane"/>
    <property type="evidence" value="ECO:0007669"/>
    <property type="project" value="TreeGrafter"/>
</dbReference>
<evidence type="ECO:0000313" key="6">
    <source>
        <dbReference type="Proteomes" id="UP000192758"/>
    </source>
</evidence>
<keyword evidence="2" id="KW-0418">Kinase</keyword>
<dbReference type="GO" id="GO:0005737">
    <property type="term" value="C:cytoplasm"/>
    <property type="evidence" value="ECO:0007669"/>
    <property type="project" value="TreeGrafter"/>
</dbReference>